<dbReference type="InterPro" id="IPR006638">
    <property type="entry name" value="Elp3/MiaA/NifB-like_rSAM"/>
</dbReference>
<dbReference type="SFLD" id="SFLDG01086">
    <property type="entry name" value="elongater_protein-like"/>
    <property type="match status" value="1"/>
</dbReference>
<evidence type="ECO:0000256" key="5">
    <source>
        <dbReference type="ARBA" id="ARBA00023004"/>
    </source>
</evidence>
<protein>
    <submittedName>
        <fullName evidence="8">TIGR01212 family radical SAM protein</fullName>
    </submittedName>
</protein>
<reference evidence="8" key="1">
    <citation type="submission" date="2022-09" db="EMBL/GenBank/DDBJ databases">
        <title>Eubacterium sp. LFL-14 isolated from human feces.</title>
        <authorList>
            <person name="Liu F."/>
        </authorList>
    </citation>
    <scope>NUCLEOTIDE SEQUENCE</scope>
    <source>
        <strain evidence="8">LFL-14</strain>
    </source>
</reference>
<gene>
    <name evidence="8" type="ORF">N5B56_08820</name>
</gene>
<evidence type="ECO:0000313" key="9">
    <source>
        <dbReference type="Proteomes" id="UP001431199"/>
    </source>
</evidence>
<dbReference type="Pfam" id="PF16199">
    <property type="entry name" value="Radical_SAM_C"/>
    <property type="match status" value="1"/>
</dbReference>
<dbReference type="RefSeq" id="WP_022089066.1">
    <property type="nucleotide sequence ID" value="NZ_JAODBU010000008.1"/>
</dbReference>
<keyword evidence="6" id="KW-0411">Iron-sulfur</keyword>
<keyword evidence="5" id="KW-0408">Iron</keyword>
<accession>A0ABT2M0Y3</accession>
<evidence type="ECO:0000256" key="6">
    <source>
        <dbReference type="ARBA" id="ARBA00023014"/>
    </source>
</evidence>
<keyword evidence="4" id="KW-0479">Metal-binding</keyword>
<comment type="cofactor">
    <cofactor evidence="1">
        <name>[4Fe-4S] cluster</name>
        <dbReference type="ChEBI" id="CHEBI:49883"/>
    </cofactor>
</comment>
<keyword evidence="9" id="KW-1185">Reference proteome</keyword>
<sequence>MYYNSLNAYLRNKFGCKVYKLSISSGLSCPNRDGNISTGGCIFCSEGGSGDFASNPSYSITAQIEEAKEKVSKKISSGKYIAYFQSFTNTYGSVEYLRKIFTEAINHPDIVALSIGTRPDCLPDEVIALLNELNSIKPVWIELGLQTIHEKTAEFINRGYNLDCFNNAVTRLNQANIDIIVHLILGLPGESMEDILQSVDYVCSLHIQGIKLQLLHILKNTTLADIYMRNPFHVFTMDEYVSLIGKCLEHIPSNIVIHRLTGDGPKSLLIEPLWSGNKKLVLNTLNKYLSDMDIIQGSKVIN</sequence>
<organism evidence="8 9">
    <name type="scientific">Eubacterium album</name>
    <dbReference type="NCBI Taxonomy" id="2978477"/>
    <lineage>
        <taxon>Bacteria</taxon>
        <taxon>Bacillati</taxon>
        <taxon>Bacillota</taxon>
        <taxon>Clostridia</taxon>
        <taxon>Eubacteriales</taxon>
        <taxon>Eubacteriaceae</taxon>
        <taxon>Eubacterium</taxon>
    </lineage>
</organism>
<dbReference type="PROSITE" id="PS51918">
    <property type="entry name" value="RADICAL_SAM"/>
    <property type="match status" value="1"/>
</dbReference>
<dbReference type="InterPro" id="IPR005911">
    <property type="entry name" value="YhcC-like"/>
</dbReference>
<dbReference type="SFLD" id="SFLDG01091">
    <property type="entry name" value="uncharacterized_CHP01210-like"/>
    <property type="match status" value="1"/>
</dbReference>
<name>A0ABT2M0Y3_9FIRM</name>
<dbReference type="Proteomes" id="UP001431199">
    <property type="component" value="Unassembled WGS sequence"/>
</dbReference>
<dbReference type="SMART" id="SM00729">
    <property type="entry name" value="Elp3"/>
    <property type="match status" value="1"/>
</dbReference>
<evidence type="ECO:0000313" key="8">
    <source>
        <dbReference type="EMBL" id="MCT7399180.1"/>
    </source>
</evidence>
<dbReference type="NCBIfam" id="TIGR01212">
    <property type="entry name" value="TIGR01212 family radical SAM protein"/>
    <property type="match status" value="1"/>
</dbReference>
<dbReference type="InterPro" id="IPR039661">
    <property type="entry name" value="ELP3"/>
</dbReference>
<dbReference type="Gene3D" id="3.80.30.20">
    <property type="entry name" value="tm_1862 like domain"/>
    <property type="match status" value="1"/>
</dbReference>
<dbReference type="Pfam" id="PF04055">
    <property type="entry name" value="Radical_SAM"/>
    <property type="match status" value="1"/>
</dbReference>
<dbReference type="InterPro" id="IPR058240">
    <property type="entry name" value="rSAM_sf"/>
</dbReference>
<dbReference type="SUPFAM" id="SSF102114">
    <property type="entry name" value="Radical SAM enzymes"/>
    <property type="match status" value="1"/>
</dbReference>
<evidence type="ECO:0000256" key="2">
    <source>
        <dbReference type="ARBA" id="ARBA00022485"/>
    </source>
</evidence>
<dbReference type="InterPro" id="IPR007197">
    <property type="entry name" value="rSAM"/>
</dbReference>
<evidence type="ECO:0000256" key="1">
    <source>
        <dbReference type="ARBA" id="ARBA00001966"/>
    </source>
</evidence>
<dbReference type="SFLD" id="SFLDS00029">
    <property type="entry name" value="Radical_SAM"/>
    <property type="match status" value="1"/>
</dbReference>
<dbReference type="InterPro" id="IPR023404">
    <property type="entry name" value="rSAM_horseshoe"/>
</dbReference>
<evidence type="ECO:0000256" key="4">
    <source>
        <dbReference type="ARBA" id="ARBA00022723"/>
    </source>
</evidence>
<evidence type="ECO:0000259" key="7">
    <source>
        <dbReference type="PROSITE" id="PS51918"/>
    </source>
</evidence>
<dbReference type="PANTHER" id="PTHR11135:SF1">
    <property type="entry name" value="PROTEIN YHCC"/>
    <property type="match status" value="1"/>
</dbReference>
<dbReference type="EMBL" id="JAODBU010000008">
    <property type="protein sequence ID" value="MCT7399180.1"/>
    <property type="molecule type" value="Genomic_DNA"/>
</dbReference>
<comment type="caution">
    <text evidence="8">The sequence shown here is derived from an EMBL/GenBank/DDBJ whole genome shotgun (WGS) entry which is preliminary data.</text>
</comment>
<feature type="domain" description="Radical SAM core" evidence="7">
    <location>
        <begin position="13"/>
        <end position="253"/>
    </location>
</feature>
<proteinExistence type="predicted"/>
<keyword evidence="2" id="KW-0004">4Fe-4S</keyword>
<keyword evidence="3" id="KW-0949">S-adenosyl-L-methionine</keyword>
<evidence type="ECO:0000256" key="3">
    <source>
        <dbReference type="ARBA" id="ARBA00022691"/>
    </source>
</evidence>
<dbReference type="PANTHER" id="PTHR11135">
    <property type="entry name" value="HISTONE ACETYLTRANSFERASE-RELATED"/>
    <property type="match status" value="1"/>
</dbReference>
<dbReference type="InterPro" id="IPR032432">
    <property type="entry name" value="Radical_SAM_C"/>
</dbReference>